<dbReference type="Proteomes" id="UP000683585">
    <property type="component" value="Chromosome"/>
</dbReference>
<feature type="transmembrane region" description="Helical" evidence="8">
    <location>
        <begin position="124"/>
        <end position="149"/>
    </location>
</feature>
<dbReference type="EMBL" id="LR890047">
    <property type="protein sequence ID" value="CAD6511728.1"/>
    <property type="molecule type" value="Genomic_DNA"/>
</dbReference>
<protein>
    <submittedName>
        <fullName evidence="10">Thiamine transport system permease protein ThiP</fullName>
    </submittedName>
</protein>
<comment type="subcellular location">
    <subcellularLocation>
        <location evidence="1">Cell inner membrane</location>
        <topology evidence="1">Multi-pass membrane protein</topology>
    </subcellularLocation>
    <subcellularLocation>
        <location evidence="8">Cell membrane</location>
        <topology evidence="8">Multi-pass membrane protein</topology>
    </subcellularLocation>
</comment>
<keyword evidence="5 8" id="KW-0812">Transmembrane</keyword>
<evidence type="ECO:0000256" key="6">
    <source>
        <dbReference type="ARBA" id="ARBA00022989"/>
    </source>
</evidence>
<name>A0A8E4GHY4_9ENTR</name>
<dbReference type="PANTHER" id="PTHR30183:SF9">
    <property type="entry name" value="THIAMINE TRANSPORT SYSTEM PERMEASE PROTEIN THIP"/>
    <property type="match status" value="1"/>
</dbReference>
<evidence type="ECO:0000313" key="10">
    <source>
        <dbReference type="EMBL" id="CAD6511728.1"/>
    </source>
</evidence>
<dbReference type="InterPro" id="IPR005947">
    <property type="entry name" value="ThiP_ABC_transpt"/>
</dbReference>
<accession>A0A8E4GHY4</accession>
<feature type="transmembrane region" description="Helical" evidence="8">
    <location>
        <begin position="509"/>
        <end position="528"/>
    </location>
</feature>
<proteinExistence type="inferred from homology"/>
<feature type="transmembrane region" description="Helical" evidence="8">
    <location>
        <begin position="404"/>
        <end position="424"/>
    </location>
</feature>
<keyword evidence="4" id="KW-0997">Cell inner membrane</keyword>
<feature type="transmembrane region" description="Helical" evidence="8">
    <location>
        <begin position="196"/>
        <end position="220"/>
    </location>
</feature>
<evidence type="ECO:0000259" key="9">
    <source>
        <dbReference type="PROSITE" id="PS50928"/>
    </source>
</evidence>
<keyword evidence="2 8" id="KW-0813">Transport</keyword>
<dbReference type="GO" id="GO:0015888">
    <property type="term" value="P:thiamine transport"/>
    <property type="evidence" value="ECO:0007669"/>
    <property type="project" value="InterPro"/>
</dbReference>
<keyword evidence="11" id="KW-1185">Reference proteome</keyword>
<evidence type="ECO:0000256" key="3">
    <source>
        <dbReference type="ARBA" id="ARBA00022475"/>
    </source>
</evidence>
<feature type="domain" description="ABC transmembrane type-1" evidence="9">
    <location>
        <begin position="52"/>
        <end position="259"/>
    </location>
</feature>
<evidence type="ECO:0000313" key="11">
    <source>
        <dbReference type="Proteomes" id="UP000683585"/>
    </source>
</evidence>
<evidence type="ECO:0000256" key="4">
    <source>
        <dbReference type="ARBA" id="ARBA00022519"/>
    </source>
</evidence>
<dbReference type="NCBIfam" id="NF006951">
    <property type="entry name" value="PRK09433.1-2"/>
    <property type="match status" value="1"/>
</dbReference>
<dbReference type="PANTHER" id="PTHR30183">
    <property type="entry name" value="MOLYBDENUM TRANSPORT SYSTEM PERMEASE PROTEIN MODB"/>
    <property type="match status" value="1"/>
</dbReference>
<keyword evidence="6 8" id="KW-1133">Transmembrane helix</keyword>
<feature type="transmembrane region" description="Helical" evidence="8">
    <location>
        <begin position="12"/>
        <end position="38"/>
    </location>
</feature>
<dbReference type="NCBIfam" id="TIGR01253">
    <property type="entry name" value="thiP"/>
    <property type="match status" value="1"/>
</dbReference>
<feature type="transmembrane region" description="Helical" evidence="8">
    <location>
        <begin position="373"/>
        <end position="392"/>
    </location>
</feature>
<reference evidence="10" key="1">
    <citation type="submission" date="2020-10" db="EMBL/GenBank/DDBJ databases">
        <authorList>
            <person name="Szabo G."/>
        </authorList>
    </citation>
    <scope>NUCLEOTIDE SEQUENCE</scope>
    <source>
        <strain evidence="10">PROFFT</strain>
    </source>
</reference>
<feature type="transmembrane region" description="Helical" evidence="8">
    <location>
        <begin position="91"/>
        <end position="112"/>
    </location>
</feature>
<keyword evidence="7 8" id="KW-0472">Membrane</keyword>
<evidence type="ECO:0000256" key="5">
    <source>
        <dbReference type="ARBA" id="ARBA00022692"/>
    </source>
</evidence>
<dbReference type="GO" id="GO:0022857">
    <property type="term" value="F:transmembrane transporter activity"/>
    <property type="evidence" value="ECO:0007669"/>
    <property type="project" value="InterPro"/>
</dbReference>
<feature type="transmembrane region" description="Helical" evidence="8">
    <location>
        <begin position="58"/>
        <end position="79"/>
    </location>
</feature>
<feature type="transmembrane region" description="Helical" evidence="8">
    <location>
        <begin position="327"/>
        <end position="353"/>
    </location>
</feature>
<feature type="transmembrane region" description="Helical" evidence="8">
    <location>
        <begin position="240"/>
        <end position="261"/>
    </location>
</feature>
<dbReference type="Pfam" id="PF00528">
    <property type="entry name" value="BPD_transp_1"/>
    <property type="match status" value="1"/>
</dbReference>
<dbReference type="InterPro" id="IPR000515">
    <property type="entry name" value="MetI-like"/>
</dbReference>
<dbReference type="PROSITE" id="PS50928">
    <property type="entry name" value="ABC_TM1"/>
    <property type="match status" value="2"/>
</dbReference>
<sequence>MANLCKPLIPLWLIPGLVATITIIVVATSVFISLWTHAPQLELYSMWQDDYLWSVVRFTFWQAFLSAVSSVSPALLLARALFYRRFIGRQLFLQLFAMTIVLPILVAIFGILKVYGKQGWLAQIYGLFGIHYTFSLYGLQGILLAHIFFNMPLATHLLLQALEEIPTEQQQLAAHLRMNNWQKFIVVEWPYLKRQFLSAGVLIFMLCFSSFAIALSLGGGPQATTISLAIYQALSYDYDLGRAAFLSMLQIFSCFSLVLCIKKISGILPISHTQHIKWRNTITGLPSLFCDMLIIFCALLLILPPLIAVVIDGVNQSVPDTLIHPILWQAILTSLKISVCSGVLAVFLTMMLLWTSRELYLRQLGWVGQKIEITGMMILGIPSIILATGFFVMLTDTIGIPQSAYGVVILINALMAIPYTLTVLENPMRDLAQRYNPICLSLRIHGFNRLRIIELKLLARPLYQAMAFSCVLSMGDFGVIALFGNEKFLTLPLYLYEQIGAYRTQDGSVTALLLLILCFLLFTLLQLLSGRDRL</sequence>
<comment type="similarity">
    <text evidence="8">Belongs to the binding-protein-dependent transport system permease family.</text>
</comment>
<dbReference type="AlphaFoldDB" id="A0A8E4GHY4"/>
<keyword evidence="3" id="KW-1003">Cell membrane</keyword>
<feature type="transmembrane region" description="Helical" evidence="8">
    <location>
        <begin position="462"/>
        <end position="484"/>
    </location>
</feature>
<dbReference type="RefSeq" id="WP_216782310.1">
    <property type="nucleotide sequence ID" value="NZ_LR890047.1"/>
</dbReference>
<feature type="transmembrane region" description="Helical" evidence="8">
    <location>
        <begin position="282"/>
        <end position="307"/>
    </location>
</feature>
<evidence type="ECO:0000256" key="2">
    <source>
        <dbReference type="ARBA" id="ARBA00022448"/>
    </source>
</evidence>
<gene>
    <name evidence="10" type="primary">thiP</name>
    <name evidence="10" type="ORF">PROFFT_A_05180</name>
</gene>
<evidence type="ECO:0000256" key="1">
    <source>
        <dbReference type="ARBA" id="ARBA00004429"/>
    </source>
</evidence>
<evidence type="ECO:0000256" key="8">
    <source>
        <dbReference type="RuleBase" id="RU363032"/>
    </source>
</evidence>
<dbReference type="KEGG" id="ptf:PROFFT_A_05180"/>
<evidence type="ECO:0000256" key="7">
    <source>
        <dbReference type="ARBA" id="ARBA00023136"/>
    </source>
</evidence>
<organism evidence="10 11">
    <name type="scientific">Candidatus Profftia tarda</name>
    <dbReference type="NCBI Taxonomy" id="1177216"/>
    <lineage>
        <taxon>Bacteria</taxon>
        <taxon>Pseudomonadati</taxon>
        <taxon>Pseudomonadota</taxon>
        <taxon>Gammaproteobacteria</taxon>
        <taxon>Enterobacterales</taxon>
        <taxon>Enterobacteriaceae</taxon>
        <taxon>Candidatus Profftia</taxon>
    </lineage>
</organism>
<dbReference type="GO" id="GO:0005886">
    <property type="term" value="C:plasma membrane"/>
    <property type="evidence" value="ECO:0007669"/>
    <property type="project" value="UniProtKB-SubCell"/>
</dbReference>
<feature type="domain" description="ABC transmembrane type-1" evidence="9">
    <location>
        <begin position="331"/>
        <end position="525"/>
    </location>
</feature>